<organism evidence="17 18">
    <name type="scientific">Rhodobacter ferrooxidans</name>
    <dbReference type="NCBI Taxonomy" id="371731"/>
    <lineage>
        <taxon>Bacteria</taxon>
        <taxon>Pseudomonadati</taxon>
        <taxon>Pseudomonadota</taxon>
        <taxon>Alphaproteobacteria</taxon>
        <taxon>Rhodobacterales</taxon>
        <taxon>Rhodobacter group</taxon>
        <taxon>Rhodobacter</taxon>
    </lineage>
</organism>
<dbReference type="InterPro" id="IPR024320">
    <property type="entry name" value="LPG_synthase_C"/>
</dbReference>
<evidence type="ECO:0000313" key="17">
    <source>
        <dbReference type="EMBL" id="EEW23986.1"/>
    </source>
</evidence>
<feature type="transmembrane region" description="Helical" evidence="15">
    <location>
        <begin position="138"/>
        <end position="162"/>
    </location>
</feature>
<dbReference type="EMBL" id="ACYY01000028">
    <property type="protein sequence ID" value="EEW23986.1"/>
    <property type="molecule type" value="Genomic_DNA"/>
</dbReference>
<evidence type="ECO:0000256" key="12">
    <source>
        <dbReference type="ARBA" id="ARBA00031899"/>
    </source>
</evidence>
<proteinExistence type="inferred from homology"/>
<evidence type="ECO:0000256" key="15">
    <source>
        <dbReference type="SAM" id="Phobius"/>
    </source>
</evidence>
<feature type="transmembrane region" description="Helical" evidence="15">
    <location>
        <begin position="25"/>
        <end position="41"/>
    </location>
</feature>
<evidence type="ECO:0000256" key="3">
    <source>
        <dbReference type="ARBA" id="ARBA00012014"/>
    </source>
</evidence>
<dbReference type="InterPro" id="IPR051211">
    <property type="entry name" value="PG_lysyltransferase"/>
</dbReference>
<dbReference type="Proteomes" id="UP000010121">
    <property type="component" value="Unassembled WGS sequence"/>
</dbReference>
<keyword evidence="9" id="KW-0443">Lipid metabolism</keyword>
<dbReference type="PANTHER" id="PTHR34697">
    <property type="entry name" value="PHOSPHATIDYLGLYCEROL LYSYLTRANSFERASE"/>
    <property type="match status" value="1"/>
</dbReference>
<evidence type="ECO:0000256" key="10">
    <source>
        <dbReference type="ARBA" id="ARBA00023136"/>
    </source>
</evidence>
<dbReference type="Pfam" id="PF03706">
    <property type="entry name" value="LPG_synthase_TM"/>
    <property type="match status" value="1"/>
</dbReference>
<evidence type="ECO:0000256" key="14">
    <source>
        <dbReference type="SAM" id="MobiDB-lite"/>
    </source>
</evidence>
<dbReference type="STRING" id="371731.Rsw2DRAFT_3055"/>
<reference evidence="17 18" key="1">
    <citation type="submission" date="2009-08" db="EMBL/GenBank/DDBJ databases">
        <title>The draft genome of Rhodobacter sp. SW2.</title>
        <authorList>
            <consortium name="US DOE Joint Genome Institute (JGI-PGF)"/>
            <person name="Lucas S."/>
            <person name="Copeland A."/>
            <person name="Lapidus A."/>
            <person name="Glavina del Rio T."/>
            <person name="Tice H."/>
            <person name="Bruce D."/>
            <person name="Goodwin L."/>
            <person name="Pitluck S."/>
            <person name="Larimer F."/>
            <person name="Land M.L."/>
            <person name="Hauser L."/>
            <person name="Emerson D."/>
        </authorList>
    </citation>
    <scope>NUCLEOTIDE SEQUENCE [LARGE SCALE GENOMIC DNA]</scope>
    <source>
        <strain evidence="17 18">SW2</strain>
    </source>
</reference>
<dbReference type="RefSeq" id="WP_008032536.1">
    <property type="nucleotide sequence ID" value="NZ_ACYY01000028.1"/>
</dbReference>
<evidence type="ECO:0000256" key="13">
    <source>
        <dbReference type="ARBA" id="ARBA00047540"/>
    </source>
</evidence>
<dbReference type="InterPro" id="IPR022791">
    <property type="entry name" value="L-PG_synthase/AglD"/>
</dbReference>
<feature type="domain" description="Phosphatidylglycerol lysyltransferase C-terminal" evidence="16">
    <location>
        <begin position="344"/>
        <end position="592"/>
    </location>
</feature>
<dbReference type="PANTHER" id="PTHR34697:SF2">
    <property type="entry name" value="PHOSPHATIDYLGLYCEROL LYSYLTRANSFERASE"/>
    <property type="match status" value="1"/>
</dbReference>
<feature type="transmembrane region" description="Helical" evidence="15">
    <location>
        <begin position="101"/>
        <end position="126"/>
    </location>
</feature>
<name>C8S4S7_9RHOB</name>
<comment type="similarity">
    <text evidence="2">Belongs to the LPG synthase family.</text>
</comment>
<keyword evidence="6" id="KW-0808">Transferase</keyword>
<feature type="transmembrane region" description="Helical" evidence="15">
    <location>
        <begin position="232"/>
        <end position="251"/>
    </location>
</feature>
<evidence type="ECO:0000259" key="16">
    <source>
        <dbReference type="Pfam" id="PF09924"/>
    </source>
</evidence>
<evidence type="ECO:0000256" key="5">
    <source>
        <dbReference type="ARBA" id="ARBA00022475"/>
    </source>
</evidence>
<keyword evidence="7 15" id="KW-0812">Transmembrane</keyword>
<dbReference type="GO" id="GO:0055091">
    <property type="term" value="P:phospholipid homeostasis"/>
    <property type="evidence" value="ECO:0007669"/>
    <property type="project" value="TreeGrafter"/>
</dbReference>
<evidence type="ECO:0000256" key="4">
    <source>
        <dbReference type="ARBA" id="ARBA00021546"/>
    </source>
</evidence>
<dbReference type="Pfam" id="PF09924">
    <property type="entry name" value="LPG_synthase_C"/>
    <property type="match status" value="1"/>
</dbReference>
<keyword evidence="18" id="KW-1185">Reference proteome</keyword>
<feature type="region of interest" description="Disordered" evidence="14">
    <location>
        <begin position="612"/>
        <end position="631"/>
    </location>
</feature>
<dbReference type="GO" id="GO:0006629">
    <property type="term" value="P:lipid metabolic process"/>
    <property type="evidence" value="ECO:0007669"/>
    <property type="project" value="UniProtKB-KW"/>
</dbReference>
<dbReference type="SUPFAM" id="SSF55729">
    <property type="entry name" value="Acyl-CoA N-acyltransferases (Nat)"/>
    <property type="match status" value="1"/>
</dbReference>
<evidence type="ECO:0000256" key="6">
    <source>
        <dbReference type="ARBA" id="ARBA00022679"/>
    </source>
</evidence>
<evidence type="ECO:0000256" key="11">
    <source>
        <dbReference type="ARBA" id="ARBA00023251"/>
    </source>
</evidence>
<keyword evidence="8 15" id="KW-1133">Transmembrane helix</keyword>
<evidence type="ECO:0000256" key="2">
    <source>
        <dbReference type="ARBA" id="ARBA00008627"/>
    </source>
</evidence>
<evidence type="ECO:0000256" key="7">
    <source>
        <dbReference type="ARBA" id="ARBA00022692"/>
    </source>
</evidence>
<dbReference type="InterPro" id="IPR016181">
    <property type="entry name" value="Acyl_CoA_acyltransferase"/>
</dbReference>
<keyword evidence="5" id="KW-1003">Cell membrane</keyword>
<dbReference type="GO" id="GO:0050071">
    <property type="term" value="F:phosphatidylglycerol lysyltransferase activity"/>
    <property type="evidence" value="ECO:0007669"/>
    <property type="project" value="UniProtKB-EC"/>
</dbReference>
<dbReference type="GO" id="GO:0005886">
    <property type="term" value="C:plasma membrane"/>
    <property type="evidence" value="ECO:0007669"/>
    <property type="project" value="UniProtKB-SubCell"/>
</dbReference>
<evidence type="ECO:0000256" key="1">
    <source>
        <dbReference type="ARBA" id="ARBA00004651"/>
    </source>
</evidence>
<comment type="subcellular location">
    <subcellularLocation>
        <location evidence="1">Cell membrane</location>
        <topology evidence="1">Multi-pass membrane protein</topology>
    </subcellularLocation>
</comment>
<comment type="catalytic activity">
    <reaction evidence="13">
        <text>L-lysyl-tRNA(Lys) + a 1,2-diacyl-sn-glycero-3-phospho-(1'-sn-glycerol) = a 1,2-diacyl-sn-glycero-3-phospho-1'-(3'-O-L-lysyl)-sn-glycerol + tRNA(Lys)</text>
        <dbReference type="Rhea" id="RHEA:10668"/>
        <dbReference type="Rhea" id="RHEA-COMP:9696"/>
        <dbReference type="Rhea" id="RHEA-COMP:9697"/>
        <dbReference type="ChEBI" id="CHEBI:64716"/>
        <dbReference type="ChEBI" id="CHEBI:75792"/>
        <dbReference type="ChEBI" id="CHEBI:78442"/>
        <dbReference type="ChEBI" id="CHEBI:78529"/>
        <dbReference type="EC" id="2.3.2.3"/>
    </reaction>
</comment>
<protein>
    <recommendedName>
        <fullName evidence="4">Phosphatidylglycerol lysyltransferase</fullName>
        <ecNumber evidence="3">2.3.2.3</ecNumber>
    </recommendedName>
    <alternativeName>
        <fullName evidence="12">Lysylphosphatidylglycerol synthase</fullName>
    </alternativeName>
</protein>
<keyword evidence="11" id="KW-0046">Antibiotic resistance</keyword>
<dbReference type="AlphaFoldDB" id="C8S4S7"/>
<evidence type="ECO:0000313" key="18">
    <source>
        <dbReference type="Proteomes" id="UP000010121"/>
    </source>
</evidence>
<dbReference type="eggNOG" id="COG2898">
    <property type="taxonomic scope" value="Bacteria"/>
</dbReference>
<dbReference type="GO" id="GO:0046677">
    <property type="term" value="P:response to antibiotic"/>
    <property type="evidence" value="ECO:0007669"/>
    <property type="project" value="UniProtKB-KW"/>
</dbReference>
<keyword evidence="10 15" id="KW-0472">Membrane</keyword>
<sequence length="648" mass="67912">MAKATTALALVQAEAAAGQRRVLRRIGLSLALASLFLGLLWQRLQTLDLAEVATAFASVSPAQWGLALAATAVSFWAVAQYDVTLHRHLGSRVSPLRAGRAGAAAIAVSQTLGLGVVTGGLVRWRMLPELSLWQATQITLAVTASFLAGWAVVTACTLLLLPAAPFKAAALAVVLLALVLTVPGLLGLRLRWRDKAVALPNGFTLARVLGLTAVDTIAASLVLFALCPPDLALPFATLLPAFLLALGAGMVSGAPGGVGAFEVVLLALLPGGTEAPLLAAMLAFRGCYYALPALVGAALASLAPQRPRATARTSDPMTSVAAPMPHLAEFGLVHQGTLSLLPTPEGAVWLTGRTPHALVALRDPMLRAEAVAIATLKTQAKTEGRLPCLYKCGARSAAAARRLGFATLVVAREAHLDPRSFTTATPARAGLRRKLRRAQSAGLRLTSAAPNDALPQAAMAQVNAAWATAHGGERGFSMGRFCPRYLSRQWVVLAWLGCDLVGFASFHQGAQEWTLDLMRQTTAAPDGTMQALVAAAIAEAGRLGLPRLSLAAVPEATLKTHAILNRLLSPHGAGLAQFKHSFAPRWERLYLAAPSRPALLLCAAEIARAIHRPGPLRPGPSPRRDEFPAPQAEYEFAPAGAAWHSKAD</sequence>
<evidence type="ECO:0000256" key="9">
    <source>
        <dbReference type="ARBA" id="ARBA00023098"/>
    </source>
</evidence>
<evidence type="ECO:0000256" key="8">
    <source>
        <dbReference type="ARBA" id="ARBA00022989"/>
    </source>
</evidence>
<feature type="transmembrane region" description="Helical" evidence="15">
    <location>
        <begin position="168"/>
        <end position="188"/>
    </location>
</feature>
<feature type="transmembrane region" description="Helical" evidence="15">
    <location>
        <begin position="208"/>
        <end position="226"/>
    </location>
</feature>
<gene>
    <name evidence="17" type="ORF">Rsw2DRAFT_3055</name>
</gene>
<feature type="transmembrane region" description="Helical" evidence="15">
    <location>
        <begin position="62"/>
        <end position="81"/>
    </location>
</feature>
<comment type="caution">
    <text evidence="17">The sequence shown here is derived from an EMBL/GenBank/DDBJ whole genome shotgun (WGS) entry which is preliminary data.</text>
</comment>
<dbReference type="EC" id="2.3.2.3" evidence="3"/>
<accession>C8S4S7</accession>